<proteinExistence type="predicted"/>
<evidence type="ECO:0000313" key="1">
    <source>
        <dbReference type="EMBL" id="MCD1653570.1"/>
    </source>
</evidence>
<dbReference type="Proteomes" id="UP001198163">
    <property type="component" value="Unassembled WGS sequence"/>
</dbReference>
<organism evidence="1 2">
    <name type="scientific">Teretinema zuelzerae</name>
    <dbReference type="NCBI Taxonomy" id="156"/>
    <lineage>
        <taxon>Bacteria</taxon>
        <taxon>Pseudomonadati</taxon>
        <taxon>Spirochaetota</taxon>
        <taxon>Spirochaetia</taxon>
        <taxon>Spirochaetales</taxon>
        <taxon>Treponemataceae</taxon>
        <taxon>Teretinema</taxon>
    </lineage>
</organism>
<protein>
    <submittedName>
        <fullName evidence="1">Uncharacterized protein</fullName>
    </submittedName>
</protein>
<accession>A0AAE3EF38</accession>
<dbReference type="RefSeq" id="WP_230752685.1">
    <property type="nucleotide sequence ID" value="NZ_JAINWA010000001.1"/>
</dbReference>
<sequence>MTNIYVGQSALRVSARTGTALADIAECEIRYEKPDGTRGQWAAFVSDAERGVVSYDLLGNELDLPGWWRFWVFVTFDDERSAFGDAVKIFVKEEGR</sequence>
<keyword evidence="2" id="KW-1185">Reference proteome</keyword>
<dbReference type="AlphaFoldDB" id="A0AAE3EF38"/>
<name>A0AAE3EF38_9SPIR</name>
<evidence type="ECO:0000313" key="2">
    <source>
        <dbReference type="Proteomes" id="UP001198163"/>
    </source>
</evidence>
<dbReference type="EMBL" id="JAINWA010000001">
    <property type="protein sequence ID" value="MCD1653570.1"/>
    <property type="molecule type" value="Genomic_DNA"/>
</dbReference>
<reference evidence="1" key="1">
    <citation type="submission" date="2021-08" db="EMBL/GenBank/DDBJ databases">
        <title>Comparative analyses of Brucepasteria parasyntrophica and Teretinema zuelzerae.</title>
        <authorList>
            <person name="Song Y."/>
            <person name="Brune A."/>
        </authorList>
    </citation>
    <scope>NUCLEOTIDE SEQUENCE</scope>
    <source>
        <strain evidence="1">DSM 1903</strain>
    </source>
</reference>
<comment type="caution">
    <text evidence="1">The sequence shown here is derived from an EMBL/GenBank/DDBJ whole genome shotgun (WGS) entry which is preliminary data.</text>
</comment>
<gene>
    <name evidence="1" type="ORF">K7J14_02510</name>
</gene>